<dbReference type="GeneID" id="9835119"/>
<reference evidence="3" key="1">
    <citation type="journal article" date="2006" name="Proc. Natl. Acad. Sci. U.S.A.">
        <title>Genome analysis of the smallest free-living eukaryote Ostreococcus tauri unveils many unique features.</title>
        <authorList>
            <person name="Derelle E."/>
            <person name="Ferraz C."/>
            <person name="Rombauts S."/>
            <person name="Rouze P."/>
            <person name="Worden A.Z."/>
            <person name="Robbens S."/>
            <person name="Partensky F."/>
            <person name="Degroeve S."/>
            <person name="Echeynie S."/>
            <person name="Cooke R."/>
            <person name="Saeys Y."/>
            <person name="Wuyts J."/>
            <person name="Jabbari K."/>
            <person name="Bowler C."/>
            <person name="Panaud O."/>
            <person name="Piegu B."/>
            <person name="Ball S.G."/>
            <person name="Ral J.-P."/>
            <person name="Bouget F.-Y."/>
            <person name="Piganeau G."/>
            <person name="De Baets B."/>
            <person name="Picard A."/>
            <person name="Delseny M."/>
            <person name="Demaille J."/>
            <person name="Van de Peer Y."/>
            <person name="Moreau H."/>
        </authorList>
    </citation>
    <scope>NUCLEOTIDE SEQUENCE [LARGE SCALE GENOMIC DNA]</scope>
    <source>
        <strain evidence="3">OTTH 0595 / CCAP 157/2 / RCC745</strain>
    </source>
</reference>
<dbReference type="OrthoDB" id="410754at2759"/>
<evidence type="ECO:0000256" key="1">
    <source>
        <dbReference type="SAM" id="Phobius"/>
    </source>
</evidence>
<comment type="caution">
    <text evidence="2">The sequence shown here is derived from an EMBL/GenBank/DDBJ whole genome shotgun (WGS) entry which is preliminary data.</text>
</comment>
<dbReference type="PANTHER" id="PTHR35791">
    <property type="entry name" value="UPF0754 MEMBRANE PROTEIN YHEB"/>
    <property type="match status" value="1"/>
</dbReference>
<proteinExistence type="predicted"/>
<feature type="transmembrane region" description="Helical" evidence="1">
    <location>
        <begin position="211"/>
        <end position="230"/>
    </location>
</feature>
<feature type="transmembrane region" description="Helical" evidence="1">
    <location>
        <begin position="112"/>
        <end position="135"/>
    </location>
</feature>
<name>A0A090M541_OSTTA</name>
<accession>A0A090M541</accession>
<feature type="transmembrane region" description="Helical" evidence="1">
    <location>
        <begin position="431"/>
        <end position="451"/>
    </location>
</feature>
<keyword evidence="3" id="KW-1185">Reference proteome</keyword>
<feature type="transmembrane region" description="Helical" evidence="1">
    <location>
        <begin position="402"/>
        <end position="425"/>
    </location>
</feature>
<dbReference type="EMBL" id="CAID01000005">
    <property type="protein sequence ID" value="CEF97797.1"/>
    <property type="molecule type" value="Genomic_DNA"/>
</dbReference>
<dbReference type="KEGG" id="ota:OT_ostta05g00030"/>
<reference evidence="2 3" key="2">
    <citation type="journal article" date="2014" name="BMC Genomics">
        <title>An improved genome of the model marine alga Ostreococcus tauri unfolds by assessing Illumina de novo assemblies.</title>
        <authorList>
            <person name="Blanc-Mathieu R."/>
            <person name="Verhelst B."/>
            <person name="Derelle E."/>
            <person name="Rombauts S."/>
            <person name="Bouget F.Y."/>
            <person name="Carre I."/>
            <person name="Chateau A."/>
            <person name="Eyre-Walker A."/>
            <person name="Grimsley N."/>
            <person name="Moreau H."/>
            <person name="Piegu B."/>
            <person name="Rivals E."/>
            <person name="Schackwitz W."/>
            <person name="Van de Peer Y."/>
            <person name="Piganeau G."/>
        </authorList>
    </citation>
    <scope>NUCLEOTIDE SEQUENCE [LARGE SCALE GENOMIC DNA]</scope>
    <source>
        <strain evidence="3">OTTH 0595 / CCAP 157/2 / RCC745</strain>
    </source>
</reference>
<dbReference type="InParanoid" id="A0A090M541"/>
<dbReference type="AlphaFoldDB" id="A0A090M541"/>
<evidence type="ECO:0000313" key="3">
    <source>
        <dbReference type="Proteomes" id="UP000009170"/>
    </source>
</evidence>
<gene>
    <name evidence="2" type="ORF">OT_ostta05g00030</name>
</gene>
<evidence type="ECO:0000313" key="2">
    <source>
        <dbReference type="EMBL" id="CEF97797.1"/>
    </source>
</evidence>
<keyword evidence="1" id="KW-0812">Transmembrane</keyword>
<keyword evidence="1" id="KW-0472">Membrane</keyword>
<keyword evidence="1" id="KW-1133">Transmembrane helix</keyword>
<dbReference type="Proteomes" id="UP000009170">
    <property type="component" value="Unassembled WGS sequence"/>
</dbReference>
<sequence length="625" mass="69437">MECANRWSSIARLSTRASSSRLSTEARSATIVVVGRHSSRNWQRARFPARRASYADEDETASYERWSIAETEDTESSERLGTFERTTFSFLDESGPNALVTARPTRSRSRTLFVSIVGLMFLGSLAQGASLSVIVRRLFTVAVVRFVFRRAYRFACNVYEGASEVRVQFSIKGVVSAASSRARLVLRGSTDGVRPACERAMAKFNEDRRGMLLIPLVAAFVGWFTNWLAVKMIFYPIKFTGIPWLQYVEGAVYGFDILQPLGIVGWQGIVPAKAAQMSLTMVTMVTEKLVNVQEVFMLLNPTAVSDLLLSEVPSMAREIAGAISVPNWAVSLAERGVPALPGPILGEVSEVVTSYLSGFVVLLQQQVDHVIDLKELVVTAMCTDRVVLVDLFQRCGAAELSFLVNSGLFFGFFLGVIQMIVWAFYNNPWSITIGGLIVGLATNWLALKCIFEPVEPVYVGPFKLQGLFLQRQQEVSGTFSDYLTAKVLKSEEIWNNMLNGLKGAEFDEMLRSYTKNFVIEEAARRGMDVAELDIELVDEICQRVVDELPDHVDVLHDYTDSTLGLQALMREKMQLMTPQAFERVLHPVFEQDETTLIISGAVLGAIAGYIQQVYSVKGTDSDDSQ</sequence>
<protein>
    <submittedName>
        <fullName evidence="2">Unnamed product</fullName>
    </submittedName>
</protein>
<dbReference type="PANTHER" id="PTHR35791:SF1">
    <property type="entry name" value="UPF0754 MEMBRANE PROTEIN YHEB"/>
    <property type="match status" value="1"/>
</dbReference>
<organism evidence="2 3">
    <name type="scientific">Ostreococcus tauri</name>
    <name type="common">Marine green alga</name>
    <dbReference type="NCBI Taxonomy" id="70448"/>
    <lineage>
        <taxon>Eukaryota</taxon>
        <taxon>Viridiplantae</taxon>
        <taxon>Chlorophyta</taxon>
        <taxon>Mamiellophyceae</taxon>
        <taxon>Mamiellales</taxon>
        <taxon>Bathycoccaceae</taxon>
        <taxon>Ostreococcus</taxon>
    </lineage>
</organism>
<dbReference type="RefSeq" id="XP_022838893.1">
    <property type="nucleotide sequence ID" value="XM_022984132.1"/>
</dbReference>